<feature type="compositionally biased region" description="Polar residues" evidence="6">
    <location>
        <begin position="1"/>
        <end position="10"/>
    </location>
</feature>
<dbReference type="Pfam" id="PF03106">
    <property type="entry name" value="WRKY"/>
    <property type="match status" value="1"/>
</dbReference>
<feature type="domain" description="WRKY" evidence="7">
    <location>
        <begin position="153"/>
        <end position="219"/>
    </location>
</feature>
<evidence type="ECO:0000256" key="3">
    <source>
        <dbReference type="ARBA" id="ARBA00023125"/>
    </source>
</evidence>
<dbReference type="GO" id="GO:0005634">
    <property type="term" value="C:nucleus"/>
    <property type="evidence" value="ECO:0007669"/>
    <property type="project" value="UniProtKB-SubCell"/>
</dbReference>
<keyword evidence="5" id="KW-0539">Nucleus</keyword>
<feature type="region of interest" description="Disordered" evidence="6">
    <location>
        <begin position="1"/>
        <end position="50"/>
    </location>
</feature>
<evidence type="ECO:0000256" key="2">
    <source>
        <dbReference type="ARBA" id="ARBA00023015"/>
    </source>
</evidence>
<dbReference type="FunFam" id="2.20.25.80:FF:000008">
    <property type="entry name" value="WRKY transcription factor 40"/>
    <property type="match status" value="1"/>
</dbReference>
<dbReference type="Gene3D" id="2.20.25.80">
    <property type="entry name" value="WRKY domain"/>
    <property type="match status" value="1"/>
</dbReference>
<comment type="subcellular location">
    <subcellularLocation>
        <location evidence="1">Nucleus</location>
    </subcellularLocation>
</comment>
<protein>
    <submittedName>
        <fullName evidence="8">OLC1v1030335C3</fullName>
    </submittedName>
</protein>
<dbReference type="GO" id="GO:0009751">
    <property type="term" value="P:response to salicylic acid"/>
    <property type="evidence" value="ECO:0007669"/>
    <property type="project" value="UniProtKB-ARBA"/>
</dbReference>
<dbReference type="SUPFAM" id="SSF118290">
    <property type="entry name" value="WRKY DNA-binding domain"/>
    <property type="match status" value="1"/>
</dbReference>
<feature type="compositionally biased region" description="Polar residues" evidence="6">
    <location>
        <begin position="107"/>
        <end position="116"/>
    </location>
</feature>
<dbReference type="AlphaFoldDB" id="A0AAV1CFX5"/>
<dbReference type="GO" id="GO:0043565">
    <property type="term" value="F:sequence-specific DNA binding"/>
    <property type="evidence" value="ECO:0007669"/>
    <property type="project" value="InterPro"/>
</dbReference>
<dbReference type="PANTHER" id="PTHR31429:SF76">
    <property type="entry name" value="WRKY FAMILY TRANSCRIPTION FACTOR-RELATED"/>
    <property type="match status" value="1"/>
</dbReference>
<evidence type="ECO:0000313" key="9">
    <source>
        <dbReference type="Proteomes" id="UP001161247"/>
    </source>
</evidence>
<feature type="region of interest" description="Disordered" evidence="6">
    <location>
        <begin position="91"/>
        <end position="133"/>
    </location>
</feature>
<dbReference type="InterPro" id="IPR036576">
    <property type="entry name" value="WRKY_dom_sf"/>
</dbReference>
<organism evidence="8 9">
    <name type="scientific">Oldenlandia corymbosa var. corymbosa</name>
    <dbReference type="NCBI Taxonomy" id="529605"/>
    <lineage>
        <taxon>Eukaryota</taxon>
        <taxon>Viridiplantae</taxon>
        <taxon>Streptophyta</taxon>
        <taxon>Embryophyta</taxon>
        <taxon>Tracheophyta</taxon>
        <taxon>Spermatophyta</taxon>
        <taxon>Magnoliopsida</taxon>
        <taxon>eudicotyledons</taxon>
        <taxon>Gunneridae</taxon>
        <taxon>Pentapetalae</taxon>
        <taxon>asterids</taxon>
        <taxon>lamiids</taxon>
        <taxon>Gentianales</taxon>
        <taxon>Rubiaceae</taxon>
        <taxon>Rubioideae</taxon>
        <taxon>Spermacoceae</taxon>
        <taxon>Hedyotis-Oldenlandia complex</taxon>
        <taxon>Oldenlandia</taxon>
    </lineage>
</organism>
<dbReference type="InterPro" id="IPR003657">
    <property type="entry name" value="WRKY_dom"/>
</dbReference>
<evidence type="ECO:0000256" key="5">
    <source>
        <dbReference type="ARBA" id="ARBA00023242"/>
    </source>
</evidence>
<name>A0AAV1CFX5_OLDCO</name>
<dbReference type="PANTHER" id="PTHR31429">
    <property type="entry name" value="WRKY TRANSCRIPTION FACTOR 36-RELATED"/>
    <property type="match status" value="1"/>
</dbReference>
<accession>A0AAV1CFX5</accession>
<feature type="compositionally biased region" description="Basic and acidic residues" evidence="6">
    <location>
        <begin position="20"/>
        <end position="50"/>
    </location>
</feature>
<sequence length="305" mass="34642">MDTSSLSQNYPAFDLNISMDAREKEEFEDGEIHVDNKTKSSSSSEKDERQALMEKLNQMRFEKEKLIEMLTISLESYNALQSRLIQLVQQDSDQLQNSRKRRKLETTDNSTITTLGNHHDTTYDSISDERSPNLPREIRTNISKVHVRVDPSDTSLVVKDGYQWRKYGQKVTKDNPSPRAYFKCSFAPSCPVKKKVQKKVGDPSTLIATYEGEHNHQHPLRTEMYFSSAQVGSPIFAHSGWNCSEYPSPKERVETGDKKWEALGSSGIQQFMVEQMASTLTRNSSFTAAVAAAISETITNHIFSE</sequence>
<evidence type="ECO:0000256" key="1">
    <source>
        <dbReference type="ARBA" id="ARBA00004123"/>
    </source>
</evidence>
<dbReference type="GO" id="GO:0050832">
    <property type="term" value="P:defense response to fungus"/>
    <property type="evidence" value="ECO:0007669"/>
    <property type="project" value="UniProtKB-ARBA"/>
</dbReference>
<evidence type="ECO:0000259" key="7">
    <source>
        <dbReference type="PROSITE" id="PS50811"/>
    </source>
</evidence>
<keyword evidence="9" id="KW-1185">Reference proteome</keyword>
<dbReference type="GO" id="GO:0003700">
    <property type="term" value="F:DNA-binding transcription factor activity"/>
    <property type="evidence" value="ECO:0007669"/>
    <property type="project" value="InterPro"/>
</dbReference>
<evidence type="ECO:0000256" key="6">
    <source>
        <dbReference type="SAM" id="MobiDB-lite"/>
    </source>
</evidence>
<evidence type="ECO:0000313" key="8">
    <source>
        <dbReference type="EMBL" id="CAI9094574.1"/>
    </source>
</evidence>
<dbReference type="GO" id="GO:0031347">
    <property type="term" value="P:regulation of defense response"/>
    <property type="evidence" value="ECO:0007669"/>
    <property type="project" value="UniProtKB-ARBA"/>
</dbReference>
<keyword evidence="2" id="KW-0805">Transcription regulation</keyword>
<keyword evidence="3" id="KW-0238">DNA-binding</keyword>
<keyword evidence="4" id="KW-0804">Transcription</keyword>
<dbReference type="Proteomes" id="UP001161247">
    <property type="component" value="Chromosome 2"/>
</dbReference>
<evidence type="ECO:0000256" key="4">
    <source>
        <dbReference type="ARBA" id="ARBA00023163"/>
    </source>
</evidence>
<dbReference type="GO" id="GO:0002237">
    <property type="term" value="P:response to molecule of bacterial origin"/>
    <property type="evidence" value="ECO:0007669"/>
    <property type="project" value="UniProtKB-ARBA"/>
</dbReference>
<gene>
    <name evidence="8" type="ORF">OLC1_LOCUS5712</name>
</gene>
<reference evidence="8" key="1">
    <citation type="submission" date="2023-03" db="EMBL/GenBank/DDBJ databases">
        <authorList>
            <person name="Julca I."/>
        </authorList>
    </citation>
    <scope>NUCLEOTIDE SEQUENCE</scope>
</reference>
<dbReference type="EMBL" id="OX459119">
    <property type="protein sequence ID" value="CAI9094574.1"/>
    <property type="molecule type" value="Genomic_DNA"/>
</dbReference>
<feature type="compositionally biased region" description="Basic and acidic residues" evidence="6">
    <location>
        <begin position="117"/>
        <end position="133"/>
    </location>
</feature>
<dbReference type="GO" id="GO:0042742">
    <property type="term" value="P:defense response to bacterium"/>
    <property type="evidence" value="ECO:0007669"/>
    <property type="project" value="UniProtKB-ARBA"/>
</dbReference>
<dbReference type="PROSITE" id="PS50811">
    <property type="entry name" value="WRKY"/>
    <property type="match status" value="1"/>
</dbReference>
<proteinExistence type="predicted"/>
<dbReference type="SMART" id="SM00774">
    <property type="entry name" value="WRKY"/>
    <property type="match status" value="1"/>
</dbReference>
<dbReference type="InterPro" id="IPR044810">
    <property type="entry name" value="WRKY_plant"/>
</dbReference>